<protein>
    <submittedName>
        <fullName evidence="1">Uncharacterized protein</fullName>
    </submittedName>
</protein>
<evidence type="ECO:0000313" key="1">
    <source>
        <dbReference type="EMBL" id="PKY39013.1"/>
    </source>
</evidence>
<evidence type="ECO:0000313" key="2">
    <source>
        <dbReference type="Proteomes" id="UP000234323"/>
    </source>
</evidence>
<dbReference type="EMBL" id="LLXI01000048">
    <property type="protein sequence ID" value="PKY39013.1"/>
    <property type="molecule type" value="Genomic_DNA"/>
</dbReference>
<keyword evidence="2" id="KW-1185">Reference proteome</keyword>
<name>A0A2I1FXE5_9GLOM</name>
<dbReference type="AlphaFoldDB" id="A0A2I1FXE5"/>
<comment type="caution">
    <text evidence="1">The sequence shown here is derived from an EMBL/GenBank/DDBJ whole genome shotgun (WGS) entry which is preliminary data.</text>
</comment>
<gene>
    <name evidence="1" type="ORF">RhiirA4_452132</name>
</gene>
<organism evidence="1 2">
    <name type="scientific">Rhizophagus irregularis</name>
    <dbReference type="NCBI Taxonomy" id="588596"/>
    <lineage>
        <taxon>Eukaryota</taxon>
        <taxon>Fungi</taxon>
        <taxon>Fungi incertae sedis</taxon>
        <taxon>Mucoromycota</taxon>
        <taxon>Glomeromycotina</taxon>
        <taxon>Glomeromycetes</taxon>
        <taxon>Glomerales</taxon>
        <taxon>Glomeraceae</taxon>
        <taxon>Rhizophagus</taxon>
    </lineage>
</organism>
<reference evidence="1 2" key="1">
    <citation type="submission" date="2015-10" db="EMBL/GenBank/DDBJ databases">
        <title>Genome analyses suggest a sexual origin of heterokaryosis in a supposedly ancient asexual fungus.</title>
        <authorList>
            <person name="Ropars J."/>
            <person name="Sedzielewska K."/>
            <person name="Noel J."/>
            <person name="Charron P."/>
            <person name="Farinelli L."/>
            <person name="Marton T."/>
            <person name="Kruger M."/>
            <person name="Pelin A."/>
            <person name="Brachmann A."/>
            <person name="Corradi N."/>
        </authorList>
    </citation>
    <scope>NUCLEOTIDE SEQUENCE [LARGE SCALE GENOMIC DNA]</scope>
    <source>
        <strain evidence="1 2">A4</strain>
    </source>
</reference>
<dbReference type="VEuPathDB" id="FungiDB:RhiirA1_508715"/>
<accession>A0A2I1FXE5</accession>
<sequence>MDISSTKGSDALLTDNEKLIIINVYNYFLRINSKKEDHQKVTLRKHVAEQEIIDWLHAYDIAFSDELRKPELLELVRMNKEKVPFACVKIAEQYEHEGEVACSGPYPNLLSVRNNTLLKAFKEKISSKVIVGLWKRVLKNAKEYFESDENIQFTVNKFDVYSSSDDDHVI</sequence>
<proteinExistence type="predicted"/>
<dbReference type="Proteomes" id="UP000234323">
    <property type="component" value="Unassembled WGS sequence"/>
</dbReference>